<dbReference type="Pfam" id="PF06114">
    <property type="entry name" value="Peptidase_M78"/>
    <property type="match status" value="1"/>
</dbReference>
<dbReference type="SUPFAM" id="SSF47413">
    <property type="entry name" value="lambda repressor-like DNA-binding domains"/>
    <property type="match status" value="1"/>
</dbReference>
<dbReference type="Pfam" id="PF01381">
    <property type="entry name" value="HTH_3"/>
    <property type="match status" value="1"/>
</dbReference>
<dbReference type="InterPro" id="IPR010359">
    <property type="entry name" value="IrrE_HExxH"/>
</dbReference>
<dbReference type="EMBL" id="JACHFL010000002">
    <property type="protein sequence ID" value="MBB5362050.1"/>
    <property type="molecule type" value="Genomic_DNA"/>
</dbReference>
<dbReference type="InterPro" id="IPR001387">
    <property type="entry name" value="Cro/C1-type_HTH"/>
</dbReference>
<organism evidence="3 4">
    <name type="scientific">Deinococcus humi</name>
    <dbReference type="NCBI Taxonomy" id="662880"/>
    <lineage>
        <taxon>Bacteria</taxon>
        <taxon>Thermotogati</taxon>
        <taxon>Deinococcota</taxon>
        <taxon>Deinococci</taxon>
        <taxon>Deinococcales</taxon>
        <taxon>Deinococcaceae</taxon>
        <taxon>Deinococcus</taxon>
    </lineage>
</organism>
<comment type="caution">
    <text evidence="3">The sequence shown here is derived from an EMBL/GenBank/DDBJ whole genome shotgun (WGS) entry which is preliminary data.</text>
</comment>
<dbReference type="AlphaFoldDB" id="A0A7W8JSE4"/>
<protein>
    <submittedName>
        <fullName evidence="3">Zn-dependent peptidase ImmA (M78 family)/DNA-binding XRE family transcriptional regulator</fullName>
    </submittedName>
</protein>
<dbReference type="RefSeq" id="WP_184128196.1">
    <property type="nucleotide sequence ID" value="NZ_JACHFL010000002.1"/>
</dbReference>
<reference evidence="3 4" key="1">
    <citation type="submission" date="2020-08" db="EMBL/GenBank/DDBJ databases">
        <title>Genomic Encyclopedia of Type Strains, Phase IV (KMG-IV): sequencing the most valuable type-strain genomes for metagenomic binning, comparative biology and taxonomic classification.</title>
        <authorList>
            <person name="Goeker M."/>
        </authorList>
    </citation>
    <scope>NUCLEOTIDE SEQUENCE [LARGE SCALE GENOMIC DNA]</scope>
    <source>
        <strain evidence="3 4">DSM 27939</strain>
    </source>
</reference>
<dbReference type="PANTHER" id="PTHR43236:SF1">
    <property type="entry name" value="BLL7220 PROTEIN"/>
    <property type="match status" value="1"/>
</dbReference>
<feature type="domain" description="HTH cro/C1-type" evidence="2">
    <location>
        <begin position="12"/>
        <end position="65"/>
    </location>
</feature>
<evidence type="ECO:0000313" key="3">
    <source>
        <dbReference type="EMBL" id="MBB5362050.1"/>
    </source>
</evidence>
<dbReference type="GO" id="GO:0003677">
    <property type="term" value="F:DNA binding"/>
    <property type="evidence" value="ECO:0007669"/>
    <property type="project" value="UniProtKB-KW"/>
</dbReference>
<name>A0A7W8JSE4_9DEIO</name>
<dbReference type="PANTHER" id="PTHR43236">
    <property type="entry name" value="ANTITOXIN HIGA1"/>
    <property type="match status" value="1"/>
</dbReference>
<gene>
    <name evidence="3" type="ORF">HNQ08_001135</name>
</gene>
<accession>A0A7W8JSE4</accession>
<dbReference type="SMART" id="SM00530">
    <property type="entry name" value="HTH_XRE"/>
    <property type="match status" value="1"/>
</dbReference>
<evidence type="ECO:0000313" key="4">
    <source>
        <dbReference type="Proteomes" id="UP000552709"/>
    </source>
</evidence>
<evidence type="ECO:0000256" key="1">
    <source>
        <dbReference type="ARBA" id="ARBA00007227"/>
    </source>
</evidence>
<keyword evidence="4" id="KW-1185">Reference proteome</keyword>
<proteinExistence type="inferred from homology"/>
<dbReference type="Proteomes" id="UP000552709">
    <property type="component" value="Unassembled WGS sequence"/>
</dbReference>
<dbReference type="InterPro" id="IPR052345">
    <property type="entry name" value="Rad_response_metalloprotease"/>
</dbReference>
<comment type="similarity">
    <text evidence="1">Belongs to the short-chain fatty acyl-CoA assimilation regulator (ScfR) family.</text>
</comment>
<evidence type="ECO:0000259" key="2">
    <source>
        <dbReference type="PROSITE" id="PS50943"/>
    </source>
</evidence>
<sequence length="382" mass="42825">MKQPSSFVGARLSEVREAYGMAVGTLATLVGVHRNTIGEYENGAQPDGPTLDRISKVLGVPAHYFFVPIVREAHAPPLFRCKSKTTETEKRQAEVHLEWVQEIDQFISKHVALPKPNLPDLSDIPAHPRLIRSEHIEEVAVRVRNQWGLGEAPLNNVVHVLEKNGYIVSHFSLGFDNVEALFFKTHRERAYILVNKDYDSAARLRFTALHEASHDILHGRLPTNFEIDKPMKKLIEQQGNELTLAIALPQAFIDEVKSVSLETLRILKPRWKMSIQAMLRRLLNVGRIDKARFASLMVHLSKRGWRMTEPHDDALPIERPTLLKSAINALVTKAGMQKSALGAVLPLPVGIVEKLAGLPAGYFVPDPEDFNLSVPKNIQLFG</sequence>
<dbReference type="Gene3D" id="1.10.260.40">
    <property type="entry name" value="lambda repressor-like DNA-binding domains"/>
    <property type="match status" value="1"/>
</dbReference>
<dbReference type="PROSITE" id="PS50943">
    <property type="entry name" value="HTH_CROC1"/>
    <property type="match status" value="1"/>
</dbReference>
<keyword evidence="3" id="KW-0238">DNA-binding</keyword>
<dbReference type="CDD" id="cd00093">
    <property type="entry name" value="HTH_XRE"/>
    <property type="match status" value="1"/>
</dbReference>
<dbReference type="InterPro" id="IPR010982">
    <property type="entry name" value="Lambda_DNA-bd_dom_sf"/>
</dbReference>